<dbReference type="AlphaFoldDB" id="A0A561DZH4"/>
<gene>
    <name evidence="1" type="ORF">FB550_101789</name>
    <name evidence="2" type="ORF">FB550_101790</name>
</gene>
<evidence type="ECO:0000313" key="1">
    <source>
        <dbReference type="EMBL" id="TWE08761.1"/>
    </source>
</evidence>
<dbReference type="RefSeq" id="WP_144562395.1">
    <property type="nucleotide sequence ID" value="NZ_VIVN01000001.1"/>
</dbReference>
<evidence type="ECO:0000313" key="2">
    <source>
        <dbReference type="EMBL" id="TWE08762.1"/>
    </source>
</evidence>
<protein>
    <submittedName>
        <fullName evidence="1">Uncharacterized protein</fullName>
    </submittedName>
</protein>
<accession>A0A561DZH4</accession>
<comment type="caution">
    <text evidence="1">The sequence shown here is derived from an EMBL/GenBank/DDBJ whole genome shotgun (WGS) entry which is preliminary data.</text>
</comment>
<evidence type="ECO:0000313" key="3">
    <source>
        <dbReference type="Proteomes" id="UP000319671"/>
    </source>
</evidence>
<reference evidence="1 3" key="1">
    <citation type="submission" date="2019-06" db="EMBL/GenBank/DDBJ databases">
        <title>Sorghum-associated microbial communities from plants grown in Nebraska, USA.</title>
        <authorList>
            <person name="Schachtman D."/>
        </authorList>
    </citation>
    <scope>NUCLEOTIDE SEQUENCE [LARGE SCALE GENOMIC DNA]</scope>
    <source>
        <strain evidence="1 3">2482</strain>
    </source>
</reference>
<dbReference type="EMBL" id="VIVN01000001">
    <property type="protein sequence ID" value="TWE08762.1"/>
    <property type="molecule type" value="Genomic_DNA"/>
</dbReference>
<proteinExistence type="predicted"/>
<name>A0A561DZH4_9BACI</name>
<organism evidence="1 3">
    <name type="scientific">Neobacillus bataviensis</name>
    <dbReference type="NCBI Taxonomy" id="220685"/>
    <lineage>
        <taxon>Bacteria</taxon>
        <taxon>Bacillati</taxon>
        <taxon>Bacillota</taxon>
        <taxon>Bacilli</taxon>
        <taxon>Bacillales</taxon>
        <taxon>Bacillaceae</taxon>
        <taxon>Neobacillus</taxon>
    </lineage>
</organism>
<dbReference type="EMBL" id="VIVN01000001">
    <property type="protein sequence ID" value="TWE08761.1"/>
    <property type="molecule type" value="Genomic_DNA"/>
</dbReference>
<sequence>MENQIREVREVSEWEVYKLIGLTEEYFKIEDGEVCVRLDGLIKMMEFADRENIRIAEWK</sequence>
<keyword evidence="3" id="KW-1185">Reference proteome</keyword>
<dbReference type="Proteomes" id="UP000319671">
    <property type="component" value="Unassembled WGS sequence"/>
</dbReference>